<name>A0A841FX16_9ACTN</name>
<dbReference type="Proteomes" id="UP000548476">
    <property type="component" value="Unassembled WGS sequence"/>
</dbReference>
<comment type="caution">
    <text evidence="3">The sequence shown here is derived from an EMBL/GenBank/DDBJ whole genome shotgun (WGS) entry which is preliminary data.</text>
</comment>
<keyword evidence="3" id="KW-0378">Hydrolase</keyword>
<dbReference type="PANTHER" id="PTHR35797:SF1">
    <property type="entry name" value="PROTEASE"/>
    <property type="match status" value="1"/>
</dbReference>
<feature type="transmembrane region" description="Helical" evidence="1">
    <location>
        <begin position="83"/>
        <end position="107"/>
    </location>
</feature>
<organism evidence="3 4">
    <name type="scientific">Phytomonospora endophytica</name>
    <dbReference type="NCBI Taxonomy" id="714109"/>
    <lineage>
        <taxon>Bacteria</taxon>
        <taxon>Bacillati</taxon>
        <taxon>Actinomycetota</taxon>
        <taxon>Actinomycetes</taxon>
        <taxon>Micromonosporales</taxon>
        <taxon>Micromonosporaceae</taxon>
        <taxon>Phytomonospora</taxon>
    </lineage>
</organism>
<dbReference type="Pfam" id="PF02517">
    <property type="entry name" value="Rce1-like"/>
    <property type="match status" value="1"/>
</dbReference>
<dbReference type="AlphaFoldDB" id="A0A841FX16"/>
<keyword evidence="4" id="KW-1185">Reference proteome</keyword>
<dbReference type="EMBL" id="JACHGT010000021">
    <property type="protein sequence ID" value="MBB6039293.1"/>
    <property type="molecule type" value="Genomic_DNA"/>
</dbReference>
<keyword evidence="1" id="KW-0472">Membrane</keyword>
<dbReference type="GO" id="GO:0006508">
    <property type="term" value="P:proteolysis"/>
    <property type="evidence" value="ECO:0007669"/>
    <property type="project" value="UniProtKB-KW"/>
</dbReference>
<proteinExistence type="predicted"/>
<dbReference type="InterPro" id="IPR003675">
    <property type="entry name" value="Rce1/LyrA-like_dom"/>
</dbReference>
<feature type="transmembrane region" description="Helical" evidence="1">
    <location>
        <begin position="42"/>
        <end position="62"/>
    </location>
</feature>
<evidence type="ECO:0000259" key="2">
    <source>
        <dbReference type="Pfam" id="PF02517"/>
    </source>
</evidence>
<feature type="transmembrane region" description="Helical" evidence="1">
    <location>
        <begin position="246"/>
        <end position="268"/>
    </location>
</feature>
<feature type="transmembrane region" description="Helical" evidence="1">
    <location>
        <begin position="188"/>
        <end position="209"/>
    </location>
</feature>
<keyword evidence="3" id="KW-0645">Protease</keyword>
<feature type="transmembrane region" description="Helical" evidence="1">
    <location>
        <begin position="160"/>
        <end position="182"/>
    </location>
</feature>
<keyword evidence="1" id="KW-1133">Transmembrane helix</keyword>
<dbReference type="GO" id="GO:0080120">
    <property type="term" value="P:CAAX-box protein maturation"/>
    <property type="evidence" value="ECO:0007669"/>
    <property type="project" value="UniProtKB-ARBA"/>
</dbReference>
<feature type="transmembrane region" description="Helical" evidence="1">
    <location>
        <begin position="119"/>
        <end position="140"/>
    </location>
</feature>
<dbReference type="PANTHER" id="PTHR35797">
    <property type="entry name" value="PROTEASE-RELATED"/>
    <property type="match status" value="1"/>
</dbReference>
<accession>A0A841FX16</accession>
<feature type="transmembrane region" description="Helical" evidence="1">
    <location>
        <begin position="12"/>
        <end position="30"/>
    </location>
</feature>
<protein>
    <submittedName>
        <fullName evidence="3">Membrane protease YdiL (CAAX protease family)</fullName>
    </submittedName>
</protein>
<evidence type="ECO:0000256" key="1">
    <source>
        <dbReference type="SAM" id="Phobius"/>
    </source>
</evidence>
<reference evidence="3 4" key="1">
    <citation type="submission" date="2020-08" db="EMBL/GenBank/DDBJ databases">
        <title>Genomic Encyclopedia of Type Strains, Phase IV (KMG-IV): sequencing the most valuable type-strain genomes for metagenomic binning, comparative biology and taxonomic classification.</title>
        <authorList>
            <person name="Goeker M."/>
        </authorList>
    </citation>
    <scope>NUCLEOTIDE SEQUENCE [LARGE SCALE GENOMIC DNA]</scope>
    <source>
        <strain evidence="3 4">YIM 65646</strain>
    </source>
</reference>
<feature type="transmembrane region" description="Helical" evidence="1">
    <location>
        <begin position="221"/>
        <end position="240"/>
    </location>
</feature>
<gene>
    <name evidence="3" type="ORF">HNR73_007187</name>
</gene>
<dbReference type="RefSeq" id="WP_203686771.1">
    <property type="nucleotide sequence ID" value="NZ_BONT01000077.1"/>
</dbReference>
<dbReference type="GO" id="GO:0004175">
    <property type="term" value="F:endopeptidase activity"/>
    <property type="evidence" value="ECO:0007669"/>
    <property type="project" value="UniProtKB-ARBA"/>
</dbReference>
<sequence>MSASLLARHKGLAVFLLISFGATWGYQFFARLVLDWSLVNPLAQLPMAFLPAIAAFVVRRWVTREGFADAGLKPRLRKAWWHYLVAWLAPLAIAVATCVVAAATGLWTPDLSALDGFGIPWWAVILGLQALVIVLIPIYWGEEFGWTSYLRLRIYRGRPVAATVATGLIWAVWHYPLAFLGYAEYSNVALGLLVWTASFLLQEIMLSWLRIRSGTIWTASLAHAGNNMVLSLLTATLLTAGEGGELDAIVVTLLMLVPMGALCLWIVLSGQLSARKEASARLTESRV</sequence>
<evidence type="ECO:0000313" key="3">
    <source>
        <dbReference type="EMBL" id="MBB6039293.1"/>
    </source>
</evidence>
<feature type="domain" description="CAAX prenyl protease 2/Lysostaphin resistance protein A-like" evidence="2">
    <location>
        <begin position="130"/>
        <end position="229"/>
    </location>
</feature>
<dbReference type="InterPro" id="IPR042150">
    <property type="entry name" value="MmRce1-like"/>
</dbReference>
<keyword evidence="1" id="KW-0812">Transmembrane</keyword>
<evidence type="ECO:0000313" key="4">
    <source>
        <dbReference type="Proteomes" id="UP000548476"/>
    </source>
</evidence>